<dbReference type="InterPro" id="IPR029044">
    <property type="entry name" value="Nucleotide-diphossugar_trans"/>
</dbReference>
<dbReference type="EMBL" id="AMGY01000001">
    <property type="protein sequence ID" value="EXJ91983.1"/>
    <property type="molecule type" value="Genomic_DNA"/>
</dbReference>
<dbReference type="PANTHER" id="PTHR31834">
    <property type="entry name" value="INITIATION-SPECIFIC ALPHA-1,6-MANNOSYLTRANSFERASE"/>
    <property type="match status" value="1"/>
</dbReference>
<dbReference type="Proteomes" id="UP000019478">
    <property type="component" value="Unassembled WGS sequence"/>
</dbReference>
<dbReference type="RefSeq" id="XP_007728873.1">
    <property type="nucleotide sequence ID" value="XM_007730683.1"/>
</dbReference>
<feature type="region of interest" description="Disordered" evidence="2">
    <location>
        <begin position="280"/>
        <end position="328"/>
    </location>
</feature>
<dbReference type="HOGENOM" id="CLU_022381_0_1_1"/>
<comment type="similarity">
    <text evidence="1">Belongs to the glycosyltransferase 32 family.</text>
</comment>
<proteinExistence type="inferred from homology"/>
<dbReference type="Pfam" id="PF04488">
    <property type="entry name" value="Gly_transf_sug"/>
    <property type="match status" value="1"/>
</dbReference>
<dbReference type="GO" id="GO:0006487">
    <property type="term" value="P:protein N-linked glycosylation"/>
    <property type="evidence" value="ECO:0007669"/>
    <property type="project" value="TreeGrafter"/>
</dbReference>
<gene>
    <name evidence="3" type="ORF">A1O3_00533</name>
</gene>
<evidence type="ECO:0000313" key="4">
    <source>
        <dbReference type="Proteomes" id="UP000019478"/>
    </source>
</evidence>
<keyword evidence="4" id="KW-1185">Reference proteome</keyword>
<dbReference type="InterPro" id="IPR007577">
    <property type="entry name" value="GlycoTrfase_DXD_sugar-bd_CS"/>
</dbReference>
<dbReference type="InterPro" id="IPR039367">
    <property type="entry name" value="Och1-like"/>
</dbReference>
<feature type="compositionally biased region" description="Polar residues" evidence="2">
    <location>
        <begin position="284"/>
        <end position="316"/>
    </location>
</feature>
<reference evidence="3 4" key="1">
    <citation type="submission" date="2013-03" db="EMBL/GenBank/DDBJ databases">
        <title>The Genome Sequence of Capronia epimyces CBS 606.96.</title>
        <authorList>
            <consortium name="The Broad Institute Genomics Platform"/>
            <person name="Cuomo C."/>
            <person name="de Hoog S."/>
            <person name="Gorbushina A."/>
            <person name="Walker B."/>
            <person name="Young S.K."/>
            <person name="Zeng Q."/>
            <person name="Gargeya S."/>
            <person name="Fitzgerald M."/>
            <person name="Haas B."/>
            <person name="Abouelleil A."/>
            <person name="Allen A.W."/>
            <person name="Alvarado L."/>
            <person name="Arachchi H.M."/>
            <person name="Berlin A.M."/>
            <person name="Chapman S.B."/>
            <person name="Gainer-Dewar J."/>
            <person name="Goldberg J."/>
            <person name="Griggs A."/>
            <person name="Gujja S."/>
            <person name="Hansen M."/>
            <person name="Howarth C."/>
            <person name="Imamovic A."/>
            <person name="Ireland A."/>
            <person name="Larimer J."/>
            <person name="McCowan C."/>
            <person name="Murphy C."/>
            <person name="Pearson M."/>
            <person name="Poon T.W."/>
            <person name="Priest M."/>
            <person name="Roberts A."/>
            <person name="Saif S."/>
            <person name="Shea T."/>
            <person name="Sisk P."/>
            <person name="Sykes S."/>
            <person name="Wortman J."/>
            <person name="Nusbaum C."/>
            <person name="Birren B."/>
        </authorList>
    </citation>
    <scope>NUCLEOTIDE SEQUENCE [LARGE SCALE GENOMIC DNA]</scope>
    <source>
        <strain evidence="3 4">CBS 606.96</strain>
    </source>
</reference>
<protein>
    <recommendedName>
        <fullName evidence="5">Initiation-specific alpha-1,6-mannosyltransferase</fullName>
    </recommendedName>
</protein>
<dbReference type="Gene3D" id="3.90.550.20">
    <property type="match status" value="1"/>
</dbReference>
<dbReference type="SUPFAM" id="SSF53448">
    <property type="entry name" value="Nucleotide-diphospho-sugar transferases"/>
    <property type="match status" value="1"/>
</dbReference>
<comment type="caution">
    <text evidence="3">The sequence shown here is derived from an EMBL/GenBank/DDBJ whole genome shotgun (WGS) entry which is preliminary data.</text>
</comment>
<name>W9YHG9_9EURO</name>
<dbReference type="AlphaFoldDB" id="W9YHG9"/>
<evidence type="ECO:0008006" key="5">
    <source>
        <dbReference type="Google" id="ProtNLM"/>
    </source>
</evidence>
<dbReference type="OrthoDB" id="409543at2759"/>
<feature type="region of interest" description="Disordered" evidence="2">
    <location>
        <begin position="210"/>
        <end position="232"/>
    </location>
</feature>
<evidence type="ECO:0000313" key="3">
    <source>
        <dbReference type="EMBL" id="EXJ91983.1"/>
    </source>
</evidence>
<dbReference type="GO" id="GO:0000136">
    <property type="term" value="C:mannan polymerase complex"/>
    <property type="evidence" value="ECO:0007669"/>
    <property type="project" value="TreeGrafter"/>
</dbReference>
<evidence type="ECO:0000256" key="2">
    <source>
        <dbReference type="SAM" id="MobiDB-lite"/>
    </source>
</evidence>
<dbReference type="STRING" id="1182542.W9YHG9"/>
<evidence type="ECO:0000256" key="1">
    <source>
        <dbReference type="ARBA" id="ARBA00009003"/>
    </source>
</evidence>
<accession>W9YHG9</accession>
<dbReference type="GeneID" id="19164673"/>
<organism evidence="3 4">
    <name type="scientific">Capronia epimyces CBS 606.96</name>
    <dbReference type="NCBI Taxonomy" id="1182542"/>
    <lineage>
        <taxon>Eukaryota</taxon>
        <taxon>Fungi</taxon>
        <taxon>Dikarya</taxon>
        <taxon>Ascomycota</taxon>
        <taxon>Pezizomycotina</taxon>
        <taxon>Eurotiomycetes</taxon>
        <taxon>Chaetothyriomycetidae</taxon>
        <taxon>Chaetothyriales</taxon>
        <taxon>Herpotrichiellaceae</taxon>
        <taxon>Capronia</taxon>
    </lineage>
</organism>
<sequence length="381" mass="42223">MSRSESAAAAPPPPPPPIPHKIWQIWLQPADAGPDSDTAIGTVQSQHAHLTASWTTHNPGWTRRLLDNDSAREFVVREFHAHADIMLAWTTAAAVPILQADLLRYLVLYIEGGVYADLDAECVKGVDEWPVDWTAGPEPYGVELLVGVEYDKIKIAVENEIDYEIDYDSHQRLEERQRFPDDMQFATWTIAAKPRSQLLWAVIQEIAHNLNSNTPTPAGKDKKGEEEEVELDLDRTPIEPRHAGSLAGSLTESLVMDLTGPRAFTRALFRALTLRLRVDEKTKTNPNPDLNLALTPTSKDNLQSRPEGTSKDNPQSRPEGASVGHADLTGLTEPKAIGGLVVLPVTAFACEQPHSNAGRWTDPDVLVIHKYHHSWAVQVQR</sequence>
<dbReference type="PANTHER" id="PTHR31834:SF8">
    <property type="entry name" value="TRANSFERASE, PUTATIVE (AFU_ORTHOLOGUE AFUA_6G14040)-RELATED"/>
    <property type="match status" value="1"/>
</dbReference>
<dbReference type="GO" id="GO:0000009">
    <property type="term" value="F:alpha-1,6-mannosyltransferase activity"/>
    <property type="evidence" value="ECO:0007669"/>
    <property type="project" value="InterPro"/>
</dbReference>